<keyword evidence="2" id="KW-1185">Reference proteome</keyword>
<reference evidence="1 2" key="1">
    <citation type="submission" date="2018-05" db="EMBL/GenBank/DDBJ databases">
        <title>Genomic Encyclopedia of Archaeal and Bacterial Type Strains, Phase II (KMG-II): from individual species to whole genera.</title>
        <authorList>
            <person name="Goeker M."/>
        </authorList>
    </citation>
    <scope>NUCLEOTIDE SEQUENCE [LARGE SCALE GENOMIC DNA]</scope>
    <source>
        <strain evidence="1 2">DSM 19975</strain>
    </source>
</reference>
<proteinExistence type="predicted"/>
<evidence type="ECO:0000313" key="2">
    <source>
        <dbReference type="Proteomes" id="UP000245678"/>
    </source>
</evidence>
<evidence type="ECO:0000313" key="1">
    <source>
        <dbReference type="EMBL" id="PWK80122.1"/>
    </source>
</evidence>
<dbReference type="AlphaFoldDB" id="A0A316HYI3"/>
<comment type="caution">
    <text evidence="1">The sequence shown here is derived from an EMBL/GenBank/DDBJ whole genome shotgun (WGS) entry which is preliminary data.</text>
</comment>
<gene>
    <name evidence="1" type="ORF">LX99_00586</name>
</gene>
<protein>
    <recommendedName>
        <fullName evidence="3">Restriction alleviation protein Lar</fullName>
    </recommendedName>
</protein>
<organism evidence="1 2">
    <name type="scientific">Mucilaginibacter oryzae</name>
    <dbReference type="NCBI Taxonomy" id="468058"/>
    <lineage>
        <taxon>Bacteria</taxon>
        <taxon>Pseudomonadati</taxon>
        <taxon>Bacteroidota</taxon>
        <taxon>Sphingobacteriia</taxon>
        <taxon>Sphingobacteriales</taxon>
        <taxon>Sphingobacteriaceae</taxon>
        <taxon>Mucilaginibacter</taxon>
    </lineage>
</organism>
<sequence length="73" mass="8238">MSEFSIQPNIPCEPCKECGARPVIEQTRKGFVVKCPTSKKHFSTEPGMVNVEEWNRYNQTTPVIGNQIKIKAS</sequence>
<evidence type="ECO:0008006" key="3">
    <source>
        <dbReference type="Google" id="ProtNLM"/>
    </source>
</evidence>
<name>A0A316HYI3_9SPHI</name>
<dbReference type="EMBL" id="QGHA01000001">
    <property type="protein sequence ID" value="PWK80122.1"/>
    <property type="molecule type" value="Genomic_DNA"/>
</dbReference>
<dbReference type="Proteomes" id="UP000245678">
    <property type="component" value="Unassembled WGS sequence"/>
</dbReference>
<accession>A0A316HYI3</accession>
<dbReference type="RefSeq" id="WP_022830840.1">
    <property type="nucleotide sequence ID" value="NZ_QGHA01000001.1"/>
</dbReference>